<dbReference type="OrthoDB" id="9763050at2"/>
<evidence type="ECO:0000313" key="6">
    <source>
        <dbReference type="EMBL" id="OKL48640.1"/>
    </source>
</evidence>
<dbReference type="PROSITE" id="PS51677">
    <property type="entry name" value="NODB"/>
    <property type="match status" value="1"/>
</dbReference>
<comment type="caution">
    <text evidence="6">The sequence shown here is derived from an EMBL/GenBank/DDBJ whole genome shotgun (WGS) entry which is preliminary data.</text>
</comment>
<evidence type="ECO:0000313" key="7">
    <source>
        <dbReference type="Proteomes" id="UP000186465"/>
    </source>
</evidence>
<dbReference type="InterPro" id="IPR011330">
    <property type="entry name" value="Glyco_hydro/deAcase_b/a-brl"/>
</dbReference>
<sequence>MRRFSLSTMVVGCALLLSACAPAYQAGGFTPNKSTLSTPEVTVETVEPTVDSPETPSTPEPPTPEPKERLAHGNEATGGPNCDVEKCIALTFDDGPGDYTAQVLDALRAANVPATFFVMGRQVKAQPELLRRAVAEGHAIGGHSWSHPQLTKLNNERLMHELVDTNKEIEKVVGFTPNLMRPPYGAVNHRVRKVMADQGLAAILWDVDTLDWKDHNLDKAMGYVRQQTQNGSIILMHDVHEIAPQAVPLIVKEYSAKGFKFVTIPQLFAGKEMLPGAKHFNRFKVLK</sequence>
<dbReference type="Gene3D" id="3.20.20.370">
    <property type="entry name" value="Glycoside hydrolase/deacetylase"/>
    <property type="match status" value="1"/>
</dbReference>
<dbReference type="CDD" id="cd10917">
    <property type="entry name" value="CE4_NodB_like_6s_7s"/>
    <property type="match status" value="1"/>
</dbReference>
<evidence type="ECO:0000256" key="3">
    <source>
        <dbReference type="SAM" id="MobiDB-lite"/>
    </source>
</evidence>
<feature type="domain" description="NodB homology" evidence="5">
    <location>
        <begin position="86"/>
        <end position="262"/>
    </location>
</feature>
<reference evidence="7" key="1">
    <citation type="submission" date="2016-11" db="EMBL/GenBank/DDBJ databases">
        <title>Actinomyces gypaetusis sp. nov. isolated from Gypaetus barbatus in Qinghai Tibet Plateau China.</title>
        <authorList>
            <person name="Meng X."/>
        </authorList>
    </citation>
    <scope>NUCLEOTIDE SEQUENCE [LARGE SCALE GENOMIC DNA]</scope>
    <source>
        <strain evidence="7">DSM 15383</strain>
    </source>
</reference>
<dbReference type="PROSITE" id="PS51257">
    <property type="entry name" value="PROKAR_LIPOPROTEIN"/>
    <property type="match status" value="1"/>
</dbReference>
<feature type="region of interest" description="Disordered" evidence="3">
    <location>
        <begin position="29"/>
        <end position="78"/>
    </location>
</feature>
<feature type="chain" id="PRO_5039603618" description="NodB homology domain-containing protein" evidence="4">
    <location>
        <begin position="24"/>
        <end position="287"/>
    </location>
</feature>
<keyword evidence="1" id="KW-0479">Metal-binding</keyword>
<dbReference type="EMBL" id="MPDM01000005">
    <property type="protein sequence ID" value="OKL48640.1"/>
    <property type="molecule type" value="Genomic_DNA"/>
</dbReference>
<dbReference type="GO" id="GO:0005975">
    <property type="term" value="P:carbohydrate metabolic process"/>
    <property type="evidence" value="ECO:0007669"/>
    <property type="project" value="InterPro"/>
</dbReference>
<organism evidence="6 7">
    <name type="scientific">Boudabousia marimammalium</name>
    <dbReference type="NCBI Taxonomy" id="156892"/>
    <lineage>
        <taxon>Bacteria</taxon>
        <taxon>Bacillati</taxon>
        <taxon>Actinomycetota</taxon>
        <taxon>Actinomycetes</taxon>
        <taxon>Actinomycetales</taxon>
        <taxon>Actinomycetaceae</taxon>
        <taxon>Boudabousia</taxon>
    </lineage>
</organism>
<evidence type="ECO:0000256" key="4">
    <source>
        <dbReference type="SAM" id="SignalP"/>
    </source>
</evidence>
<dbReference type="GO" id="GO:0016810">
    <property type="term" value="F:hydrolase activity, acting on carbon-nitrogen (but not peptide) bonds"/>
    <property type="evidence" value="ECO:0007669"/>
    <property type="project" value="InterPro"/>
</dbReference>
<dbReference type="PANTHER" id="PTHR10587">
    <property type="entry name" value="GLYCOSYL TRANSFERASE-RELATED"/>
    <property type="match status" value="1"/>
</dbReference>
<dbReference type="SUPFAM" id="SSF88713">
    <property type="entry name" value="Glycoside hydrolase/deacetylase"/>
    <property type="match status" value="1"/>
</dbReference>
<proteinExistence type="predicted"/>
<dbReference type="STRING" id="156892.BM477_05405"/>
<dbReference type="GO" id="GO:0046872">
    <property type="term" value="F:metal ion binding"/>
    <property type="evidence" value="ECO:0007669"/>
    <property type="project" value="UniProtKB-KW"/>
</dbReference>
<keyword evidence="2" id="KW-0378">Hydrolase</keyword>
<evidence type="ECO:0000256" key="2">
    <source>
        <dbReference type="ARBA" id="ARBA00022801"/>
    </source>
</evidence>
<accession>A0A1Q5PMG7</accession>
<dbReference type="AlphaFoldDB" id="A0A1Q5PMG7"/>
<dbReference type="InterPro" id="IPR050248">
    <property type="entry name" value="Polysacc_deacetylase_ArnD"/>
</dbReference>
<evidence type="ECO:0000256" key="1">
    <source>
        <dbReference type="ARBA" id="ARBA00022723"/>
    </source>
</evidence>
<gene>
    <name evidence="6" type="ORF">BM477_05405</name>
</gene>
<protein>
    <recommendedName>
        <fullName evidence="5">NodB homology domain-containing protein</fullName>
    </recommendedName>
</protein>
<dbReference type="InterPro" id="IPR002509">
    <property type="entry name" value="NODB_dom"/>
</dbReference>
<dbReference type="RefSeq" id="WP_075361669.1">
    <property type="nucleotide sequence ID" value="NZ_MPDM01000005.1"/>
</dbReference>
<evidence type="ECO:0000259" key="5">
    <source>
        <dbReference type="PROSITE" id="PS51677"/>
    </source>
</evidence>
<name>A0A1Q5PMG7_9ACTO</name>
<feature type="signal peptide" evidence="4">
    <location>
        <begin position="1"/>
        <end position="23"/>
    </location>
</feature>
<feature type="compositionally biased region" description="Low complexity" evidence="3">
    <location>
        <begin position="34"/>
        <end position="55"/>
    </location>
</feature>
<dbReference type="GO" id="GO:0016020">
    <property type="term" value="C:membrane"/>
    <property type="evidence" value="ECO:0007669"/>
    <property type="project" value="TreeGrafter"/>
</dbReference>
<dbReference type="Proteomes" id="UP000186465">
    <property type="component" value="Unassembled WGS sequence"/>
</dbReference>
<keyword evidence="7" id="KW-1185">Reference proteome</keyword>
<keyword evidence="4" id="KW-0732">Signal</keyword>
<dbReference type="Pfam" id="PF01522">
    <property type="entry name" value="Polysacc_deac_1"/>
    <property type="match status" value="1"/>
</dbReference>
<dbReference type="PANTHER" id="PTHR10587:SF133">
    <property type="entry name" value="CHITIN DEACETYLASE 1-RELATED"/>
    <property type="match status" value="1"/>
</dbReference>